<name>A0A812IRB2_SYMPI</name>
<sequence length="257" mass="28883">MTIEAFCSQGIVLSRVAWLLRCDALLSTTGDPFREIQAASLCQRLGLLKQNVDFGGSNQVIHFDSSLLEKVQEMARALLQDFESLCKVLLHLNENQVKPELKENAELTAAIVKLEQVWTDCQFILHQGCLDFIEVLEREVLPQLSAQCCWLVFFWEAVLPVLSLDCLPRGRLRPAEVALYQTVPMMVYVDRLACCRKNFLSCSSNGQEELWRDTNPEESSDQAQLLLLLQLSTRFGAVVGCLFGWAPGSTGEGPRFL</sequence>
<evidence type="ECO:0000313" key="1">
    <source>
        <dbReference type="EMBL" id="CAE7178068.1"/>
    </source>
</evidence>
<dbReference type="AlphaFoldDB" id="A0A812IRB2"/>
<gene>
    <name evidence="1" type="ORF">SPIL2461_LOCUS968</name>
</gene>
<protein>
    <submittedName>
        <fullName evidence="1">Uncharacterized protein</fullName>
    </submittedName>
</protein>
<organism evidence="1 2">
    <name type="scientific">Symbiodinium pilosum</name>
    <name type="common">Dinoflagellate</name>
    <dbReference type="NCBI Taxonomy" id="2952"/>
    <lineage>
        <taxon>Eukaryota</taxon>
        <taxon>Sar</taxon>
        <taxon>Alveolata</taxon>
        <taxon>Dinophyceae</taxon>
        <taxon>Suessiales</taxon>
        <taxon>Symbiodiniaceae</taxon>
        <taxon>Symbiodinium</taxon>
    </lineage>
</organism>
<keyword evidence="2" id="KW-1185">Reference proteome</keyword>
<dbReference type="EMBL" id="CAJNIZ010000903">
    <property type="protein sequence ID" value="CAE7178068.1"/>
    <property type="molecule type" value="Genomic_DNA"/>
</dbReference>
<proteinExistence type="predicted"/>
<accession>A0A812IRB2</accession>
<reference evidence="1" key="1">
    <citation type="submission" date="2021-02" db="EMBL/GenBank/DDBJ databases">
        <authorList>
            <person name="Dougan E. K."/>
            <person name="Rhodes N."/>
            <person name="Thang M."/>
            <person name="Chan C."/>
        </authorList>
    </citation>
    <scope>NUCLEOTIDE SEQUENCE</scope>
</reference>
<evidence type="ECO:0000313" key="2">
    <source>
        <dbReference type="Proteomes" id="UP000649617"/>
    </source>
</evidence>
<comment type="caution">
    <text evidence="1">The sequence shown here is derived from an EMBL/GenBank/DDBJ whole genome shotgun (WGS) entry which is preliminary data.</text>
</comment>
<dbReference type="OrthoDB" id="440339at2759"/>
<dbReference type="Proteomes" id="UP000649617">
    <property type="component" value="Unassembled WGS sequence"/>
</dbReference>